<sequence>MKRIESKDNNYFKEIKKLKERKHRKKEKKYIVEGIRFVEEAIKSSSNIESIVISSSAEEKVLEYFNEDLKKQNCYILNDVLFNQLADTESPQGILAIVKMKEFNSNLNGKFFVLADRVQDPGNMGTIIRTSHAAGVDGIIITKGTVDVYNDKTLRSTMGSIFYIDIIEDNDLTLIEKLKKEDFKLVVSSLQGQKNFFEENLKGKIIIAVGNEGNGISNEVESLADILVKIPMPGNAESLNVSVASSIMIYEKVRQNIINSVE</sequence>
<dbReference type="InterPro" id="IPR029064">
    <property type="entry name" value="Ribosomal_eL30-like_sf"/>
</dbReference>
<keyword evidence="6" id="KW-1185">Reference proteome</keyword>
<dbReference type="STRING" id="1533.SAMN05443638_11340"/>
<dbReference type="PANTHER" id="PTHR43191">
    <property type="entry name" value="RRNA METHYLTRANSFERASE 3"/>
    <property type="match status" value="1"/>
</dbReference>
<organism evidence="5 6">
    <name type="scientific">Clostridium fallax</name>
    <dbReference type="NCBI Taxonomy" id="1533"/>
    <lineage>
        <taxon>Bacteria</taxon>
        <taxon>Bacillati</taxon>
        <taxon>Bacillota</taxon>
        <taxon>Clostridia</taxon>
        <taxon>Eubacteriales</taxon>
        <taxon>Clostridiaceae</taxon>
        <taxon>Clostridium</taxon>
    </lineage>
</organism>
<gene>
    <name evidence="5" type="ORF">SAMN05443638_11340</name>
</gene>
<evidence type="ECO:0000256" key="2">
    <source>
        <dbReference type="ARBA" id="ARBA00022603"/>
    </source>
</evidence>
<dbReference type="Pfam" id="PF00588">
    <property type="entry name" value="SpoU_methylase"/>
    <property type="match status" value="1"/>
</dbReference>
<keyword evidence="2 5" id="KW-0489">Methyltransferase</keyword>
<dbReference type="Proteomes" id="UP000184035">
    <property type="component" value="Unassembled WGS sequence"/>
</dbReference>
<dbReference type="CDD" id="cd18095">
    <property type="entry name" value="SpoU-like_rRNA-MTase"/>
    <property type="match status" value="1"/>
</dbReference>
<protein>
    <submittedName>
        <fullName evidence="5">RNA methyltransferase, TrmH family</fullName>
    </submittedName>
</protein>
<evidence type="ECO:0000313" key="5">
    <source>
        <dbReference type="EMBL" id="SHE83108.1"/>
    </source>
</evidence>
<dbReference type="Gene3D" id="3.40.1280.10">
    <property type="match status" value="1"/>
</dbReference>
<dbReference type="RefSeq" id="WP_072895948.1">
    <property type="nucleotide sequence ID" value="NZ_FQVM01000013.1"/>
</dbReference>
<accession>A0A1M4WPI5</accession>
<dbReference type="GO" id="GO:0032259">
    <property type="term" value="P:methylation"/>
    <property type="evidence" value="ECO:0007669"/>
    <property type="project" value="UniProtKB-KW"/>
</dbReference>
<evidence type="ECO:0000256" key="3">
    <source>
        <dbReference type="ARBA" id="ARBA00022679"/>
    </source>
</evidence>
<dbReference type="EMBL" id="FQVM01000013">
    <property type="protein sequence ID" value="SHE83108.1"/>
    <property type="molecule type" value="Genomic_DNA"/>
</dbReference>
<dbReference type="InterPro" id="IPR029028">
    <property type="entry name" value="Alpha/beta_knot_MTases"/>
</dbReference>
<dbReference type="SMART" id="SM00967">
    <property type="entry name" value="SpoU_sub_bind"/>
    <property type="match status" value="1"/>
</dbReference>
<dbReference type="GO" id="GO:0006396">
    <property type="term" value="P:RNA processing"/>
    <property type="evidence" value="ECO:0007669"/>
    <property type="project" value="InterPro"/>
</dbReference>
<comment type="similarity">
    <text evidence="1">Belongs to the class IV-like SAM-binding methyltransferase superfamily. RNA methyltransferase TrmH family.</text>
</comment>
<evidence type="ECO:0000256" key="1">
    <source>
        <dbReference type="ARBA" id="ARBA00007228"/>
    </source>
</evidence>
<evidence type="ECO:0000259" key="4">
    <source>
        <dbReference type="SMART" id="SM00967"/>
    </source>
</evidence>
<dbReference type="GO" id="GO:0005737">
    <property type="term" value="C:cytoplasm"/>
    <property type="evidence" value="ECO:0007669"/>
    <property type="project" value="UniProtKB-ARBA"/>
</dbReference>
<dbReference type="InterPro" id="IPR029026">
    <property type="entry name" value="tRNA_m1G_MTases_N"/>
</dbReference>
<dbReference type="Pfam" id="PF22435">
    <property type="entry name" value="MRM3-like_sub_bind"/>
    <property type="match status" value="1"/>
</dbReference>
<dbReference type="OrthoDB" id="9785673at2"/>
<proteinExistence type="inferred from homology"/>
<dbReference type="Gene3D" id="3.30.1330.30">
    <property type="match status" value="1"/>
</dbReference>
<dbReference type="InterPro" id="IPR001537">
    <property type="entry name" value="SpoU_MeTrfase"/>
</dbReference>
<feature type="domain" description="RNA 2-O ribose methyltransferase substrate binding" evidence="4">
    <location>
        <begin position="31"/>
        <end position="104"/>
    </location>
</feature>
<dbReference type="InterPro" id="IPR053888">
    <property type="entry name" value="MRM3-like_sub_bind"/>
</dbReference>
<dbReference type="InterPro" id="IPR013123">
    <property type="entry name" value="SpoU_subst-bd"/>
</dbReference>
<reference evidence="5 6" key="1">
    <citation type="submission" date="2016-11" db="EMBL/GenBank/DDBJ databases">
        <authorList>
            <person name="Jaros S."/>
            <person name="Januszkiewicz K."/>
            <person name="Wedrychowicz H."/>
        </authorList>
    </citation>
    <scope>NUCLEOTIDE SEQUENCE [LARGE SCALE GENOMIC DNA]</scope>
    <source>
        <strain evidence="5 6">DSM 2631</strain>
    </source>
</reference>
<dbReference type="InterPro" id="IPR051259">
    <property type="entry name" value="rRNA_Methyltransferase"/>
</dbReference>
<dbReference type="SUPFAM" id="SSF75217">
    <property type="entry name" value="alpha/beta knot"/>
    <property type="match status" value="1"/>
</dbReference>
<name>A0A1M4WPI5_9CLOT</name>
<evidence type="ECO:0000313" key="6">
    <source>
        <dbReference type="Proteomes" id="UP000184035"/>
    </source>
</evidence>
<dbReference type="SUPFAM" id="SSF55315">
    <property type="entry name" value="L30e-like"/>
    <property type="match status" value="1"/>
</dbReference>
<keyword evidence="3 5" id="KW-0808">Transferase</keyword>
<dbReference type="GO" id="GO:0008173">
    <property type="term" value="F:RNA methyltransferase activity"/>
    <property type="evidence" value="ECO:0007669"/>
    <property type="project" value="InterPro"/>
</dbReference>
<dbReference type="PANTHER" id="PTHR43191:SF2">
    <property type="entry name" value="RRNA METHYLTRANSFERASE 3, MITOCHONDRIAL"/>
    <property type="match status" value="1"/>
</dbReference>
<dbReference type="GO" id="GO:0003723">
    <property type="term" value="F:RNA binding"/>
    <property type="evidence" value="ECO:0007669"/>
    <property type="project" value="InterPro"/>
</dbReference>
<dbReference type="AlphaFoldDB" id="A0A1M4WPI5"/>